<dbReference type="InterPro" id="IPR051683">
    <property type="entry name" value="Enoyl-CoA_Hydratase/Isomerase"/>
</dbReference>
<name>A0A7K3RSS2_9ACTN</name>
<evidence type="ECO:0000313" key="3">
    <source>
        <dbReference type="Proteomes" id="UP000469670"/>
    </source>
</evidence>
<evidence type="ECO:0000256" key="1">
    <source>
        <dbReference type="ARBA" id="ARBA00005254"/>
    </source>
</evidence>
<comment type="caution">
    <text evidence="2">The sequence shown here is derived from an EMBL/GenBank/DDBJ whole genome shotgun (WGS) entry which is preliminary data.</text>
</comment>
<dbReference type="GO" id="GO:0003824">
    <property type="term" value="F:catalytic activity"/>
    <property type="evidence" value="ECO:0007669"/>
    <property type="project" value="UniProtKB-ARBA"/>
</dbReference>
<dbReference type="Proteomes" id="UP000469670">
    <property type="component" value="Unassembled WGS sequence"/>
</dbReference>
<proteinExistence type="inferred from homology"/>
<evidence type="ECO:0000313" key="2">
    <source>
        <dbReference type="EMBL" id="NEC18255.1"/>
    </source>
</evidence>
<dbReference type="CDD" id="cd06558">
    <property type="entry name" value="crotonase-like"/>
    <property type="match status" value="1"/>
</dbReference>
<dbReference type="Gene3D" id="3.90.226.10">
    <property type="entry name" value="2-enoyl-CoA Hydratase, Chain A, domain 1"/>
    <property type="match status" value="1"/>
</dbReference>
<reference evidence="2 3" key="1">
    <citation type="submission" date="2020-01" db="EMBL/GenBank/DDBJ databases">
        <title>Insect and environment-associated Actinomycetes.</title>
        <authorList>
            <person name="Currrie C."/>
            <person name="Chevrette M."/>
            <person name="Carlson C."/>
            <person name="Stubbendieck R."/>
            <person name="Wendt-Pienkowski E."/>
        </authorList>
    </citation>
    <scope>NUCLEOTIDE SEQUENCE [LARGE SCALE GENOMIC DNA]</scope>
    <source>
        <strain evidence="2 3">SID7590</strain>
    </source>
</reference>
<dbReference type="Gene3D" id="6.10.30.40">
    <property type="match status" value="1"/>
</dbReference>
<comment type="similarity">
    <text evidence="1">Belongs to the enoyl-CoA hydratase/isomerase family.</text>
</comment>
<dbReference type="Pfam" id="PF00378">
    <property type="entry name" value="ECH_1"/>
    <property type="match status" value="1"/>
</dbReference>
<dbReference type="InterPro" id="IPR029045">
    <property type="entry name" value="ClpP/crotonase-like_dom_sf"/>
</dbReference>
<accession>A0A7K3RSS2</accession>
<dbReference type="RefSeq" id="WP_164200973.1">
    <property type="nucleotide sequence ID" value="NZ_JAAGMP010000409.1"/>
</dbReference>
<dbReference type="EMBL" id="JAAGMP010000409">
    <property type="protein sequence ID" value="NEC18255.1"/>
    <property type="molecule type" value="Genomic_DNA"/>
</dbReference>
<organism evidence="2 3">
    <name type="scientific">Streptomyces parvus</name>
    <dbReference type="NCBI Taxonomy" id="66428"/>
    <lineage>
        <taxon>Bacteria</taxon>
        <taxon>Bacillati</taxon>
        <taxon>Actinomycetota</taxon>
        <taxon>Actinomycetes</taxon>
        <taxon>Kitasatosporales</taxon>
        <taxon>Streptomycetaceae</taxon>
        <taxon>Streptomyces</taxon>
    </lineage>
</organism>
<gene>
    <name evidence="2" type="ORF">G3I50_08260</name>
</gene>
<dbReference type="PANTHER" id="PTHR42964:SF1">
    <property type="entry name" value="POLYKETIDE BIOSYNTHESIS ENOYL-COA HYDRATASE PKSH-RELATED"/>
    <property type="match status" value="1"/>
</dbReference>
<dbReference type="InterPro" id="IPR001753">
    <property type="entry name" value="Enoyl-CoA_hydra/iso"/>
</dbReference>
<dbReference type="PANTHER" id="PTHR42964">
    <property type="entry name" value="ENOYL-COA HYDRATASE"/>
    <property type="match status" value="1"/>
</dbReference>
<protein>
    <submittedName>
        <fullName evidence="2">Enoyl-CoA hydratase</fullName>
    </submittedName>
</protein>
<dbReference type="AlphaFoldDB" id="A0A7K3RSS2"/>
<sequence>MEYRALRVRRQPEALRIVIDRPEQDNSINGELIEDLHAALDLAEADPALRLVVLEGAGPVFCSGMDFADAARDGAAGGGRTLPTEGGRAFYGLLKRFTALPRIVVSVVDGRVTGGGVGLVAASDFVYASEHSSFALPEALWGLLPCCVTPFLIRRIGFQPAYAMTLSTLPVTAARAAELRLVDEVTDGAERALRRLASRITKIDASVIADGKRYFARMGTSPEELEEVAVTEFARLMSSPAVHDRIAGFATERRMPWETVR</sequence>
<dbReference type="SUPFAM" id="SSF52096">
    <property type="entry name" value="ClpP/crotonase"/>
    <property type="match status" value="1"/>
</dbReference>